<organism evidence="1 2">
    <name type="scientific">Violaceomyces palustris</name>
    <dbReference type="NCBI Taxonomy" id="1673888"/>
    <lineage>
        <taxon>Eukaryota</taxon>
        <taxon>Fungi</taxon>
        <taxon>Dikarya</taxon>
        <taxon>Basidiomycota</taxon>
        <taxon>Ustilaginomycotina</taxon>
        <taxon>Ustilaginomycetes</taxon>
        <taxon>Violaceomycetales</taxon>
        <taxon>Violaceomycetaceae</taxon>
        <taxon>Violaceomyces</taxon>
    </lineage>
</organism>
<keyword evidence="2" id="KW-1185">Reference proteome</keyword>
<proteinExistence type="predicted"/>
<accession>A0ACD0P0Q1</accession>
<dbReference type="EMBL" id="KZ819821">
    <property type="protein sequence ID" value="PWN51728.1"/>
    <property type="molecule type" value="Genomic_DNA"/>
</dbReference>
<evidence type="ECO:0000313" key="1">
    <source>
        <dbReference type="EMBL" id="PWN51728.1"/>
    </source>
</evidence>
<protein>
    <submittedName>
        <fullName evidence="1">Uncharacterized protein</fullName>
    </submittedName>
</protein>
<gene>
    <name evidence="1" type="ORF">IE53DRAFT_385909</name>
</gene>
<reference evidence="1 2" key="1">
    <citation type="journal article" date="2018" name="Mol. Biol. Evol.">
        <title>Broad Genomic Sampling Reveals a Smut Pathogenic Ancestry of the Fungal Clade Ustilaginomycotina.</title>
        <authorList>
            <person name="Kijpornyongpan T."/>
            <person name="Mondo S.J."/>
            <person name="Barry K."/>
            <person name="Sandor L."/>
            <person name="Lee J."/>
            <person name="Lipzen A."/>
            <person name="Pangilinan J."/>
            <person name="LaButti K."/>
            <person name="Hainaut M."/>
            <person name="Henrissat B."/>
            <person name="Grigoriev I.V."/>
            <person name="Spatafora J.W."/>
            <person name="Aime M.C."/>
        </authorList>
    </citation>
    <scope>NUCLEOTIDE SEQUENCE [LARGE SCALE GENOMIC DNA]</scope>
    <source>
        <strain evidence="1 2">SA 807</strain>
    </source>
</reference>
<sequence length="906" mass="99415">MLTRGTSGRGLADQSQRRTLSSSDVVRRDGDGGDVAPKDETDSVTESTASPDTNSSILEERSTSSREVGARSSTGSTNPTTSNDDTPSADPITANPSSGSSDSFSKSSELMDSDFNPQLEGSSSSASSTATAAAETPSSQNQTKKKSIWDELFSGDEPFPQTEGAKSRGGSAKWLSEKLYPTSASRDRERPFALRGREREAQGGRRGDQDRYALSSSSWKKKAYSNKPLTEKESELFAKIFDAVIYGSEGGVNDKASTTASEATGRPLSKQEFGAFSSFGSHTSPKDKSRNLLEVFASRNKLTPWQRSRLQPRGGGSRYVREGLAAQISTEEMDEGVDRAREELVMCENEFEVWEWAKREVWGIQHHGDDHPSKVARMFSPAQVREEIEGRATKTEVGEGQERKDGVAGPDEGEEGAEAGVSENPEDSSPRDPSESPPPLTSQADQVEDGSKSKKSQSPRFGMRTPFYPVVLQLLFTTLRDRYNSPHSALAVLPITKSLGVESYVLGCTAQLYVEILKTRWQWMGDVKGCRDAVKQARESGVLGDPASLKRSSTDSLDDLFQKPGLSPSSSSSSSSSSLKNEDEPIRETVEKIREECRRSIIADASRITSLQYEIKREAWLETRREREKERCEIQCEGEEAATQGSTAEVGKLSQPTFFQEGAEVEDQVPRANLSSEEERQVGASSSSGKDHTAPLDAESQKEQISNESPETDKVKEVETSTSTALEGEEQVQEVGRRYEGTEEVVPSAVEEEQVEIETIEKRESGEVDPEPPLQAEPGEEEEGLKGDKEEDFFLSSWSTPTEKAGEMASLDDVDLEPEPEMGPIRFTRAQQDILRMVDEMGRLAGKPLRMLREGHPSSRNPSSFRSKYSVGHEGKRGGSRGGRPKGGGDSPYKDLRERIRSVKYE</sequence>
<dbReference type="Proteomes" id="UP000245626">
    <property type="component" value="Unassembled WGS sequence"/>
</dbReference>
<evidence type="ECO:0000313" key="2">
    <source>
        <dbReference type="Proteomes" id="UP000245626"/>
    </source>
</evidence>
<name>A0ACD0P0Q1_9BASI</name>